<dbReference type="UniPathway" id="UPA00035">
    <property type="reaction ID" value="UER00043"/>
</dbReference>
<dbReference type="EC" id="4.1.1.48" evidence="3"/>
<feature type="domain" description="Indole-3-glycerol phosphate synthase" evidence="9">
    <location>
        <begin position="5"/>
        <end position="263"/>
    </location>
</feature>
<dbReference type="InterPro" id="IPR045186">
    <property type="entry name" value="Indole-3-glycerol_P_synth"/>
</dbReference>
<dbReference type="PANTHER" id="PTHR22854:SF2">
    <property type="entry name" value="INDOLE-3-GLYCEROL-PHOSPHATE SYNTHASE"/>
    <property type="match status" value="1"/>
</dbReference>
<accession>A0A556QN69</accession>
<dbReference type="SUPFAM" id="SSF51366">
    <property type="entry name" value="Ribulose-phoshate binding barrel"/>
    <property type="match status" value="1"/>
</dbReference>
<protein>
    <recommendedName>
        <fullName evidence="3">indole-3-glycerol-phosphate synthase</fullName>
        <ecNumber evidence="3">4.1.1.48</ecNumber>
    </recommendedName>
</protein>
<evidence type="ECO:0000259" key="9">
    <source>
        <dbReference type="Pfam" id="PF00218"/>
    </source>
</evidence>
<dbReference type="Pfam" id="PF00218">
    <property type="entry name" value="IGPS"/>
    <property type="match status" value="1"/>
</dbReference>
<evidence type="ECO:0000256" key="2">
    <source>
        <dbReference type="ARBA" id="ARBA00004696"/>
    </source>
</evidence>
<dbReference type="GO" id="GO:0004640">
    <property type="term" value="F:phosphoribosylanthranilate isomerase activity"/>
    <property type="evidence" value="ECO:0007669"/>
    <property type="project" value="TreeGrafter"/>
</dbReference>
<evidence type="ECO:0000256" key="6">
    <source>
        <dbReference type="ARBA" id="ARBA00022822"/>
    </source>
</evidence>
<dbReference type="OrthoDB" id="9804217at2"/>
<dbReference type="RefSeq" id="WP_144228432.1">
    <property type="nucleotide sequence ID" value="NZ_CBCRVV010000001.1"/>
</dbReference>
<dbReference type="InterPro" id="IPR011060">
    <property type="entry name" value="RibuloseP-bd_barrel"/>
</dbReference>
<dbReference type="Proteomes" id="UP000315648">
    <property type="component" value="Unassembled WGS sequence"/>
</dbReference>
<dbReference type="InterPro" id="IPR001468">
    <property type="entry name" value="Indole-3-GlycerolPSynthase_CS"/>
</dbReference>
<name>A0A556QN69_9BACT</name>
<comment type="catalytic activity">
    <reaction evidence="1">
        <text>1-(2-carboxyphenylamino)-1-deoxy-D-ribulose 5-phosphate + H(+) = (1S,2R)-1-C-(indol-3-yl)glycerol 3-phosphate + CO2 + H2O</text>
        <dbReference type="Rhea" id="RHEA:23476"/>
        <dbReference type="ChEBI" id="CHEBI:15377"/>
        <dbReference type="ChEBI" id="CHEBI:15378"/>
        <dbReference type="ChEBI" id="CHEBI:16526"/>
        <dbReference type="ChEBI" id="CHEBI:58613"/>
        <dbReference type="ChEBI" id="CHEBI:58866"/>
        <dbReference type="EC" id="4.1.1.48"/>
    </reaction>
</comment>
<dbReference type="EMBL" id="VMBG01000001">
    <property type="protein sequence ID" value="TSJ78091.1"/>
    <property type="molecule type" value="Genomic_DNA"/>
</dbReference>
<dbReference type="GO" id="GO:0000162">
    <property type="term" value="P:L-tryptophan biosynthetic process"/>
    <property type="evidence" value="ECO:0007669"/>
    <property type="project" value="UniProtKB-UniPathway"/>
</dbReference>
<dbReference type="AlphaFoldDB" id="A0A556QN69"/>
<dbReference type="PROSITE" id="PS00614">
    <property type="entry name" value="IGPS"/>
    <property type="match status" value="1"/>
</dbReference>
<dbReference type="FunFam" id="3.20.20.70:FF:000024">
    <property type="entry name" value="Indole-3-glycerol phosphate synthase"/>
    <property type="match status" value="1"/>
</dbReference>
<evidence type="ECO:0000256" key="5">
    <source>
        <dbReference type="ARBA" id="ARBA00022793"/>
    </source>
</evidence>
<organism evidence="10 11">
    <name type="scientific">Rariglobus hedericola</name>
    <dbReference type="NCBI Taxonomy" id="2597822"/>
    <lineage>
        <taxon>Bacteria</taxon>
        <taxon>Pseudomonadati</taxon>
        <taxon>Verrucomicrobiota</taxon>
        <taxon>Opitutia</taxon>
        <taxon>Opitutales</taxon>
        <taxon>Opitutaceae</taxon>
        <taxon>Rariglobus</taxon>
    </lineage>
</organism>
<dbReference type="CDD" id="cd00331">
    <property type="entry name" value="IGPS"/>
    <property type="match status" value="1"/>
</dbReference>
<reference evidence="10 11" key="1">
    <citation type="submission" date="2019-07" db="EMBL/GenBank/DDBJ databases">
        <title>Description of 53C-WASEF.</title>
        <authorList>
            <person name="Pitt A."/>
            <person name="Hahn M.W."/>
        </authorList>
    </citation>
    <scope>NUCLEOTIDE SEQUENCE [LARGE SCALE GENOMIC DNA]</scope>
    <source>
        <strain evidence="10 11">53C-WASEF</strain>
    </source>
</reference>
<evidence type="ECO:0000256" key="1">
    <source>
        <dbReference type="ARBA" id="ARBA00001633"/>
    </source>
</evidence>
<evidence type="ECO:0000313" key="11">
    <source>
        <dbReference type="Proteomes" id="UP000315648"/>
    </source>
</evidence>
<keyword evidence="6" id="KW-0822">Tryptophan biosynthesis</keyword>
<comment type="caution">
    <text evidence="10">The sequence shown here is derived from an EMBL/GenBank/DDBJ whole genome shotgun (WGS) entry which is preliminary data.</text>
</comment>
<keyword evidence="11" id="KW-1185">Reference proteome</keyword>
<evidence type="ECO:0000313" key="10">
    <source>
        <dbReference type="EMBL" id="TSJ78091.1"/>
    </source>
</evidence>
<proteinExistence type="predicted"/>
<sequence>MSDKLTEIMAWKRQEIAPLIRAVSLPELAAFNAMAPKPPSFAAALRRDDGKLAVIAEIKRRSPSAGAIAATTLSATDQAINYRTAGASALSILTDEKFFGGTLDDLTGVTNFFRQDRPAIPCIRKDFMVHPIQVLQAREAGAGAILIIVRALNDDEIAALFAAAKFAGLDALFEIHNESELERAVKHGAKIIGVNNRDLAIFKCDLGLSERLIPLFPKHVIAVSESGIFTGADAARVHAAGAHAILCGEALMKAPDTAALITEFQTA</sequence>
<keyword evidence="5" id="KW-0210">Decarboxylase</keyword>
<gene>
    <name evidence="10" type="ORF">FPL22_01915</name>
</gene>
<dbReference type="InterPro" id="IPR013785">
    <property type="entry name" value="Aldolase_TIM"/>
</dbReference>
<keyword evidence="8" id="KW-0456">Lyase</keyword>
<evidence type="ECO:0000256" key="8">
    <source>
        <dbReference type="ARBA" id="ARBA00023239"/>
    </source>
</evidence>
<dbReference type="Gene3D" id="3.20.20.70">
    <property type="entry name" value="Aldolase class I"/>
    <property type="match status" value="1"/>
</dbReference>
<comment type="pathway">
    <text evidence="2">Amino-acid biosynthesis; L-tryptophan biosynthesis; L-tryptophan from chorismate: step 4/5.</text>
</comment>
<evidence type="ECO:0000256" key="7">
    <source>
        <dbReference type="ARBA" id="ARBA00023141"/>
    </source>
</evidence>
<dbReference type="PANTHER" id="PTHR22854">
    <property type="entry name" value="TRYPTOPHAN BIOSYNTHESIS PROTEIN"/>
    <property type="match status" value="1"/>
</dbReference>
<dbReference type="InterPro" id="IPR013798">
    <property type="entry name" value="Indole-3-glycerol_P_synth_dom"/>
</dbReference>
<keyword evidence="7" id="KW-0057">Aromatic amino acid biosynthesis</keyword>
<dbReference type="GO" id="GO:0004425">
    <property type="term" value="F:indole-3-glycerol-phosphate synthase activity"/>
    <property type="evidence" value="ECO:0007669"/>
    <property type="project" value="UniProtKB-EC"/>
</dbReference>
<evidence type="ECO:0000256" key="4">
    <source>
        <dbReference type="ARBA" id="ARBA00022605"/>
    </source>
</evidence>
<keyword evidence="4" id="KW-0028">Amino-acid biosynthesis</keyword>
<evidence type="ECO:0000256" key="3">
    <source>
        <dbReference type="ARBA" id="ARBA00012362"/>
    </source>
</evidence>